<feature type="compositionally biased region" description="Low complexity" evidence="2">
    <location>
        <begin position="34"/>
        <end position="44"/>
    </location>
</feature>
<keyword evidence="1" id="KW-0862">Zinc</keyword>
<feature type="domain" description="RING-type" evidence="3">
    <location>
        <begin position="327"/>
        <end position="365"/>
    </location>
</feature>
<dbReference type="EMBL" id="LT853698">
    <property type="protein sequence ID" value="SMQ52754.1"/>
    <property type="molecule type" value="Genomic_DNA"/>
</dbReference>
<keyword evidence="1" id="KW-0479">Metal-binding</keyword>
<dbReference type="InterPro" id="IPR001841">
    <property type="entry name" value="Znf_RING"/>
</dbReference>
<name>A0A1X7RZ96_ZYMT9</name>
<keyword evidence="1" id="KW-0863">Zinc-finger</keyword>
<keyword evidence="5" id="KW-1185">Reference proteome</keyword>
<evidence type="ECO:0000313" key="4">
    <source>
        <dbReference type="EMBL" id="SMQ52754.1"/>
    </source>
</evidence>
<feature type="region of interest" description="Disordered" evidence="2">
    <location>
        <begin position="216"/>
        <end position="272"/>
    </location>
</feature>
<dbReference type="GO" id="GO:0008270">
    <property type="term" value="F:zinc ion binding"/>
    <property type="evidence" value="ECO:0007669"/>
    <property type="project" value="UniProtKB-KW"/>
</dbReference>
<evidence type="ECO:0000313" key="5">
    <source>
        <dbReference type="Proteomes" id="UP000215127"/>
    </source>
</evidence>
<dbReference type="Gene3D" id="3.30.40.10">
    <property type="entry name" value="Zinc/RING finger domain, C3HC4 (zinc finger)"/>
    <property type="match status" value="1"/>
</dbReference>
<sequence length="459" mass="51186">MSGPHRRNPTELGGHFDSLPEVSGANLPEQLQNTQTTTSTTRRSAFGDYRNDLIGPRSNNAPHRSTMLYAPLTNNSNAVYDTSRQEHTALTRGQLLTSEEMRRSGRPVAPLVRRRDVAASRGQELPDQDAITRELTSTLRSRLPLERPHVLNPLAPLASGGGGRFTYPALRREAAPSPEDQPQSDGAHQPRGDTLYASLNPSNARRVRFGDQSLVVSPDEPVDAPATANLAPQARPVLPDPLASGTEEDLLETNSEDELEEEEEEPYPHGHPLHVCSVPAYKGPRPHYTTFPILSKIPGYVWTGHAETDAALKLQYNRRIEFMFGDCVICRQEFDNGWETICEHITCTSCMLKCHSLRGVCPLCNQEISLDPKGGTFLRKWKAEYGRHGEDPVKLAEIKYEQQKTMILEKDPGARWELWALEAKQERDKLEKQLAAIVPIGGRFPDGTIRRGILGIDRF</sequence>
<dbReference type="PROSITE" id="PS50089">
    <property type="entry name" value="ZF_RING_2"/>
    <property type="match status" value="1"/>
</dbReference>
<dbReference type="InterPro" id="IPR013083">
    <property type="entry name" value="Znf_RING/FYVE/PHD"/>
</dbReference>
<reference evidence="4 5" key="1">
    <citation type="submission" date="2016-06" db="EMBL/GenBank/DDBJ databases">
        <authorList>
            <person name="Kjaerup R.B."/>
            <person name="Dalgaard T.S."/>
            <person name="Juul-Madsen H.R."/>
        </authorList>
    </citation>
    <scope>NUCLEOTIDE SEQUENCE [LARGE SCALE GENOMIC DNA]</scope>
</reference>
<accession>A0A1X7RZ96</accession>
<evidence type="ECO:0000259" key="3">
    <source>
        <dbReference type="PROSITE" id="PS50089"/>
    </source>
</evidence>
<gene>
    <name evidence="4" type="ORF">ZT3D7_G7907</name>
</gene>
<organism evidence="4 5">
    <name type="scientific">Zymoseptoria tritici (strain ST99CH_3D7)</name>
    <dbReference type="NCBI Taxonomy" id="1276538"/>
    <lineage>
        <taxon>Eukaryota</taxon>
        <taxon>Fungi</taxon>
        <taxon>Dikarya</taxon>
        <taxon>Ascomycota</taxon>
        <taxon>Pezizomycotina</taxon>
        <taxon>Dothideomycetes</taxon>
        <taxon>Dothideomycetidae</taxon>
        <taxon>Mycosphaerellales</taxon>
        <taxon>Mycosphaerellaceae</taxon>
        <taxon>Zymoseptoria</taxon>
    </lineage>
</organism>
<protein>
    <recommendedName>
        <fullName evidence="3">RING-type domain-containing protein</fullName>
    </recommendedName>
</protein>
<proteinExistence type="predicted"/>
<feature type="region of interest" description="Disordered" evidence="2">
    <location>
        <begin position="1"/>
        <end position="62"/>
    </location>
</feature>
<feature type="compositionally biased region" description="Acidic residues" evidence="2">
    <location>
        <begin position="246"/>
        <end position="265"/>
    </location>
</feature>
<dbReference type="SUPFAM" id="SSF57850">
    <property type="entry name" value="RING/U-box"/>
    <property type="match status" value="1"/>
</dbReference>
<feature type="region of interest" description="Disordered" evidence="2">
    <location>
        <begin position="174"/>
        <end position="203"/>
    </location>
</feature>
<dbReference type="Proteomes" id="UP000215127">
    <property type="component" value="Chromosome 7"/>
</dbReference>
<evidence type="ECO:0000256" key="2">
    <source>
        <dbReference type="SAM" id="MobiDB-lite"/>
    </source>
</evidence>
<dbReference type="AlphaFoldDB" id="A0A1X7RZ96"/>
<evidence type="ECO:0000256" key="1">
    <source>
        <dbReference type="PROSITE-ProRule" id="PRU00175"/>
    </source>
</evidence>